<feature type="domain" description="Myb/SANT-like DNA-binding" evidence="2">
    <location>
        <begin position="96"/>
        <end position="171"/>
    </location>
</feature>
<dbReference type="EnsemblMetazoa" id="ENSAATROPT000162">
    <property type="protein sequence ID" value="ENSAATROPP000151"/>
    <property type="gene ID" value="ENSAATROPG000133"/>
</dbReference>
<dbReference type="EnsemblMetazoa" id="AATE012679-RA">
    <property type="protein sequence ID" value="AATE012679-PA.1"/>
    <property type="gene ID" value="AATE012679"/>
</dbReference>
<sequence length="311" mass="35531">MNKRAFIVCTAEGDAIIQNGKVKCKSEDGLKEFAVESDLLENATIEPFQITIDGTVYSIPTDEYIPVDEPQTSRPDPKQCSQARHLERACYRYGSQRWSVPATRKFINLVRECGEDNGQYVFITKREKLRHIARQMTRNGYRMDEFQAENRLKSLHRAYRNFKGKELATRKASIMRHCERELHALFANKRSNTARLLIEEHLEEQPADTESNEEPDTNDLEEDYLEEEESAISNYGEKAFDATIPSAATCQSLLSTLDEMDDVIYTLGQKIDEESWATEELLHDVRRLVAASGLIRKKLTEGAAAGESQQQ</sequence>
<accession>A0A182J779</accession>
<feature type="region of interest" description="Disordered" evidence="1">
    <location>
        <begin position="203"/>
        <end position="224"/>
    </location>
</feature>
<dbReference type="AlphaFoldDB" id="A0A182J779"/>
<dbReference type="Proteomes" id="UP000075880">
    <property type="component" value="Unassembled WGS sequence"/>
</dbReference>
<reference evidence="4" key="1">
    <citation type="submission" date="2021-09" db="EMBL/GenBank/DDBJ databases">
        <authorList>
            <consortium name="Infravec"/>
            <person name="Campbell I L."/>
            <person name="Maslen G."/>
            <person name="Yates A."/>
        </authorList>
    </citation>
    <scope>NUCLEOTIDE SEQUENCE [LARGE SCALE GENOMIC DNA]</scope>
    <source>
        <strain evidence="4">Infravec2 EBRE</strain>
    </source>
</reference>
<evidence type="ECO:0000256" key="1">
    <source>
        <dbReference type="SAM" id="MobiDB-lite"/>
    </source>
</evidence>
<dbReference type="OrthoDB" id="7553966at2759"/>
<protein>
    <recommendedName>
        <fullName evidence="2">Myb/SANT-like DNA-binding domain-containing protein</fullName>
    </recommendedName>
</protein>
<dbReference type="InterPro" id="IPR044822">
    <property type="entry name" value="Myb_DNA-bind_4"/>
</dbReference>
<dbReference type="Pfam" id="PF13837">
    <property type="entry name" value="Myb_DNA-bind_4"/>
    <property type="match status" value="1"/>
</dbReference>
<keyword evidence="4" id="KW-1185">Reference proteome</keyword>
<evidence type="ECO:0000313" key="4">
    <source>
        <dbReference type="Proteomes" id="UP000075880"/>
    </source>
</evidence>
<reference evidence="3" key="2">
    <citation type="submission" date="2022-08" db="UniProtKB">
        <authorList>
            <consortium name="EnsemblMetazoa"/>
        </authorList>
    </citation>
    <scope>IDENTIFICATION</scope>
    <source>
        <strain evidence="3">EBRO</strain>
    </source>
</reference>
<dbReference type="VEuPathDB" id="VectorBase:AATE012679"/>
<proteinExistence type="predicted"/>
<feature type="compositionally biased region" description="Acidic residues" evidence="1">
    <location>
        <begin position="205"/>
        <end position="224"/>
    </location>
</feature>
<organism evidence="3">
    <name type="scientific">Anopheles atroparvus</name>
    <name type="common">European mosquito</name>
    <dbReference type="NCBI Taxonomy" id="41427"/>
    <lineage>
        <taxon>Eukaryota</taxon>
        <taxon>Metazoa</taxon>
        <taxon>Ecdysozoa</taxon>
        <taxon>Arthropoda</taxon>
        <taxon>Hexapoda</taxon>
        <taxon>Insecta</taxon>
        <taxon>Pterygota</taxon>
        <taxon>Neoptera</taxon>
        <taxon>Endopterygota</taxon>
        <taxon>Diptera</taxon>
        <taxon>Nematocera</taxon>
        <taxon>Culicoidea</taxon>
        <taxon>Culicidae</taxon>
        <taxon>Anophelinae</taxon>
        <taxon>Anopheles</taxon>
    </lineage>
</organism>
<name>A0A182J779_ANOAO</name>
<evidence type="ECO:0000313" key="3">
    <source>
        <dbReference type="EnsemblMetazoa" id="AATE012679-PA.1"/>
    </source>
</evidence>
<evidence type="ECO:0000259" key="2">
    <source>
        <dbReference type="Pfam" id="PF13837"/>
    </source>
</evidence>